<reference evidence="3 4" key="3">
    <citation type="journal article" date="2011" name="Nat. Chem. Biol.">
        <title>Reveromycin A biosynthesis uses RevG and RevJ for stereospecific spiroacetal formation.</title>
        <authorList>
            <person name="Takahashi S."/>
            <person name="Toyoda A."/>
            <person name="Sekiyama Y."/>
            <person name="Takagi H."/>
            <person name="Nogawa T."/>
            <person name="Uramoto M."/>
            <person name="Suzuki R."/>
            <person name="Koshino H."/>
            <person name="Kumano T."/>
            <person name="Panthee S."/>
            <person name="Dairi T."/>
            <person name="Ishikawa J."/>
            <person name="Ikeda H."/>
            <person name="Sakaki Y."/>
            <person name="Osada H."/>
        </authorList>
    </citation>
    <scope>NUCLEOTIDE SEQUENCE [LARGE SCALE GENOMIC DNA]</scope>
    <source>
        <strain evidence="3 4">SN-593</strain>
    </source>
</reference>
<dbReference type="PROSITE" id="PS51257">
    <property type="entry name" value="PROKAR_LIPOPROTEIN"/>
    <property type="match status" value="1"/>
</dbReference>
<dbReference type="InterPro" id="IPR027372">
    <property type="entry name" value="Phytase-like_dom"/>
</dbReference>
<evidence type="ECO:0000313" key="3">
    <source>
        <dbReference type="EMBL" id="BBA98238.1"/>
    </source>
</evidence>
<feature type="domain" description="Phytase-like" evidence="2">
    <location>
        <begin position="70"/>
        <end position="347"/>
    </location>
</feature>
<dbReference type="Proteomes" id="UP000595703">
    <property type="component" value="Chromosome"/>
</dbReference>
<gene>
    <name evidence="3" type="ORF">RVR_4353</name>
</gene>
<feature type="chain" id="PRO_5032644784" evidence="1">
    <location>
        <begin position="31"/>
        <end position="366"/>
    </location>
</feature>
<keyword evidence="4" id="KW-1185">Reference proteome</keyword>
<evidence type="ECO:0000259" key="2">
    <source>
        <dbReference type="Pfam" id="PF13449"/>
    </source>
</evidence>
<evidence type="ECO:0000256" key="1">
    <source>
        <dbReference type="SAM" id="SignalP"/>
    </source>
</evidence>
<accession>A0A7U3UTA6</accession>
<dbReference type="EMBL" id="AP018365">
    <property type="protein sequence ID" value="BBA98238.1"/>
    <property type="molecule type" value="Genomic_DNA"/>
</dbReference>
<reference evidence="3 4" key="2">
    <citation type="journal article" date="2011" name="J. Antibiot.">
        <title>Furaquinocins I and J: novel polyketide isoprenoid hybrid compounds from Streptomyces reveromyceticus SN-593.</title>
        <authorList>
            <person name="Panthee S."/>
            <person name="Takahashi S."/>
            <person name="Takagi H."/>
            <person name="Nogawa T."/>
            <person name="Oowada E."/>
            <person name="Uramoto M."/>
            <person name="Osada H."/>
        </authorList>
    </citation>
    <scope>NUCLEOTIDE SEQUENCE [LARGE SCALE GENOMIC DNA]</scope>
    <source>
        <strain evidence="3 4">SN-593</strain>
    </source>
</reference>
<keyword evidence="1" id="KW-0732">Signal</keyword>
<dbReference type="Pfam" id="PF13449">
    <property type="entry name" value="Phytase-like"/>
    <property type="match status" value="1"/>
</dbReference>
<dbReference type="AlphaFoldDB" id="A0A7U3UTA6"/>
<reference evidence="3 4" key="4">
    <citation type="journal article" date="2020" name="Sci. Rep.">
        <title>beta-carboline chemical signals induce reveromycin production through a LuxR family regulator in Streptomyces sp. SN-593.</title>
        <authorList>
            <person name="Panthee S."/>
            <person name="Kito N."/>
            <person name="Hayashi T."/>
            <person name="Shimizu T."/>
            <person name="Ishikawa J."/>
            <person name="Hamamoto H."/>
            <person name="Osada H."/>
            <person name="Takahashi S."/>
        </authorList>
    </citation>
    <scope>NUCLEOTIDE SEQUENCE [LARGE SCALE GENOMIC DNA]</scope>
    <source>
        <strain evidence="3 4">SN-593</strain>
    </source>
</reference>
<dbReference type="SUPFAM" id="SSF63829">
    <property type="entry name" value="Calcium-dependent phosphotriesterase"/>
    <property type="match status" value="1"/>
</dbReference>
<dbReference type="PANTHER" id="PTHR37957">
    <property type="entry name" value="BLR7070 PROTEIN"/>
    <property type="match status" value="1"/>
</dbReference>
<proteinExistence type="predicted"/>
<dbReference type="PANTHER" id="PTHR37957:SF1">
    <property type="entry name" value="PHYTASE-LIKE DOMAIN-CONTAINING PROTEIN"/>
    <property type="match status" value="1"/>
</dbReference>
<sequence>MTVRTKALLAAPTVLLTAVACLAGTGTAQAHGGGPAARPGRPAAGTCSADVTLDGFSDALDKTTFDGAYVGNLSALAPDAHGTLDALSDRSQLFTLGGRTLAGLTPEKVVPLADENGQPLDSEALAVDRDGTRLITSETEPSIRRYSRDGSRILGSLPVPGSLQVAPAGRATSNLTFEGLAFQPGGRTLVASMEGALSGDDSGLVRFQTWQREGGGADFTLGRQYAYHVDTDANGTLLGVSDIAATGDGRLLVLERGYTAGVGNTVRLYLADPSHATDVSRVTDLTGQKDVKVMPKTLLADIGSCPSLGATAKQPQPNPLLDNIEGIAVTGHAPGGGLRLLLVSDDNQSATQVTRFYALTARLPKH</sequence>
<protein>
    <submittedName>
        <fullName evidence="3">Putative lipoprotein</fullName>
    </submittedName>
</protein>
<feature type="signal peptide" evidence="1">
    <location>
        <begin position="1"/>
        <end position="30"/>
    </location>
</feature>
<organism evidence="3 4">
    <name type="scientific">Actinacidiphila reveromycinica</name>
    <dbReference type="NCBI Taxonomy" id="659352"/>
    <lineage>
        <taxon>Bacteria</taxon>
        <taxon>Bacillati</taxon>
        <taxon>Actinomycetota</taxon>
        <taxon>Actinomycetes</taxon>
        <taxon>Kitasatosporales</taxon>
        <taxon>Streptomycetaceae</taxon>
        <taxon>Actinacidiphila</taxon>
    </lineage>
</organism>
<reference evidence="3 4" key="1">
    <citation type="journal article" date="2010" name="J. Bacteriol.">
        <title>Biochemical characterization of a novel indole prenyltransferase from Streptomyces sp. SN-593.</title>
        <authorList>
            <person name="Takahashi S."/>
            <person name="Takagi H."/>
            <person name="Toyoda A."/>
            <person name="Uramoto M."/>
            <person name="Nogawa T."/>
            <person name="Ueki M."/>
            <person name="Sakaki Y."/>
            <person name="Osada H."/>
        </authorList>
    </citation>
    <scope>NUCLEOTIDE SEQUENCE [LARGE SCALE GENOMIC DNA]</scope>
    <source>
        <strain evidence="3 4">SN-593</strain>
    </source>
</reference>
<evidence type="ECO:0000313" key="4">
    <source>
        <dbReference type="Proteomes" id="UP000595703"/>
    </source>
</evidence>
<keyword evidence="3" id="KW-0449">Lipoprotein</keyword>
<name>A0A7U3UTA6_9ACTN</name>
<dbReference type="KEGG" id="arev:RVR_4353"/>